<dbReference type="Proteomes" id="UP001079430">
    <property type="component" value="Unassembled WGS sequence"/>
</dbReference>
<evidence type="ECO:0000313" key="1">
    <source>
        <dbReference type="EMBL" id="MCZ4089033.1"/>
    </source>
</evidence>
<dbReference type="EMBL" id="JAPVOI010000003">
    <property type="protein sequence ID" value="MCZ4089033.1"/>
    <property type="molecule type" value="Genomic_DNA"/>
</dbReference>
<accession>A0ABT4KAP9</accession>
<proteinExistence type="predicted"/>
<keyword evidence="2" id="KW-1185">Reference proteome</keyword>
<reference evidence="1" key="1">
    <citation type="submission" date="2022-10" db="EMBL/GenBank/DDBJ databases">
        <title>Whole genome sequencing of three plant growth promoting bacteria isolated from Vachellia tortilis subsp. raddiana in Morocco.</title>
        <authorList>
            <person name="Hnini M."/>
            <person name="Zouagui R."/>
            <person name="Zouagui H."/>
            <person name="Chemao Elfihri M.-W."/>
            <person name="Ibrahimi A."/>
            <person name="Sbabou L."/>
            <person name="Aurag J."/>
        </authorList>
    </citation>
    <scope>NUCLEOTIDE SEQUENCE</scope>
    <source>
        <strain evidence="1">LMR678</strain>
    </source>
</reference>
<comment type="caution">
    <text evidence="1">The sequence shown here is derived from an EMBL/GenBank/DDBJ whole genome shotgun (WGS) entry which is preliminary data.</text>
</comment>
<gene>
    <name evidence="1" type="ORF">O3W52_02845</name>
</gene>
<dbReference type="RefSeq" id="WP_269275322.1">
    <property type="nucleotide sequence ID" value="NZ_JAPVOI010000003.1"/>
</dbReference>
<protein>
    <recommendedName>
        <fullName evidence="3">Nitrate reductase delta subunit</fullName>
    </recommendedName>
</protein>
<organism evidence="1 2">
    <name type="scientific">Sinorhizobium psoraleae</name>
    <dbReference type="NCBI Taxonomy" id="520838"/>
    <lineage>
        <taxon>Bacteria</taxon>
        <taxon>Pseudomonadati</taxon>
        <taxon>Pseudomonadota</taxon>
        <taxon>Alphaproteobacteria</taxon>
        <taxon>Hyphomicrobiales</taxon>
        <taxon>Rhizobiaceae</taxon>
        <taxon>Sinorhizobium/Ensifer group</taxon>
        <taxon>Sinorhizobium</taxon>
    </lineage>
</organism>
<evidence type="ECO:0000313" key="2">
    <source>
        <dbReference type="Proteomes" id="UP001079430"/>
    </source>
</evidence>
<evidence type="ECO:0008006" key="3">
    <source>
        <dbReference type="Google" id="ProtNLM"/>
    </source>
</evidence>
<sequence>MTGAATPPYVTGDRFRLRCRRDWFKIMLKTAASKPEHLAAVRQVKAWTRERFALADDVAIMVSEIACGLPGCPPLETVVAFWTAPDRRHQFKVFKRAVEVREDDLPPSWMKNAIISDDDTSCC</sequence>
<name>A0ABT4KAP9_9HYPH</name>